<feature type="compositionally biased region" description="Low complexity" evidence="1">
    <location>
        <begin position="90"/>
        <end position="103"/>
    </location>
</feature>
<feature type="compositionally biased region" description="Basic and acidic residues" evidence="1">
    <location>
        <begin position="232"/>
        <end position="242"/>
    </location>
</feature>
<evidence type="ECO:0000313" key="2">
    <source>
        <dbReference type="EMBL" id="GAM42112.1"/>
    </source>
</evidence>
<dbReference type="Proteomes" id="UP000053095">
    <property type="component" value="Unassembled WGS sequence"/>
</dbReference>
<feature type="region of interest" description="Disordered" evidence="1">
    <location>
        <begin position="84"/>
        <end position="121"/>
    </location>
</feature>
<sequence>MVPPPAMKRIKTKHRSNSDFNFSKQINYILDLEDIHIAAAELPFLEHVESMDTSMPLTPDSVVAANTAPASILHNMNLDYASDSHIPDPTVTDNTTASSTSDNMDLENASDPHTPDPTVTENTATLPAQVLSLEEMDSEDTSDPTESNLTATSVVSSTIENMESKGLPDAIASESNVPHSTAMDSSSSNLTPSERPVLEKGESRNPPKSDVLESDMPEITHSSNQLPSLEDMESKRASDRNASDPNVPFSTVTEPSDSTVTENLASNMESKGASNSTAAEPNVTKEATITPEILRVSPRERDEFGRIINMEYVFQWVRPKHKDSPIDDKSAVGILREAVDKAVHARLLSHNPSIVSFDFDVTQDGYYCIIAYWYRDEPVLPASLKDLQAFIVFKKKSYHPKDIRLDSSQDEFAIGFIGLFYGGSNEGHHVLVTAGHIFDEDPGDNATIEIHAEHILEMPQALRAPTTIMDLFKRGNKKRPVFRLGRQGNECMDEICLIDGELLPEGYVQDLHPPNLIDCIALYPVPEDEDPIVVAQNPALISSEEFLTALKQRLGTKVFKRGAETGVTMGTLDSVVKAGVGSPKGTDWRGNDETPGYFLIIKWEADEEPFAVGCDSGSLVYAKHDGKVVPLGIHRGSIEYHSHACSLWW</sequence>
<feature type="compositionally biased region" description="Basic and acidic residues" evidence="1">
    <location>
        <begin position="196"/>
        <end position="211"/>
    </location>
</feature>
<name>A0A0B8N1N3_TALPI</name>
<gene>
    <name evidence="2" type="ORF">TCE0_043f15786</name>
</gene>
<organism evidence="2 3">
    <name type="scientific">Talaromyces pinophilus</name>
    <name type="common">Penicillium pinophilum</name>
    <dbReference type="NCBI Taxonomy" id="128442"/>
    <lineage>
        <taxon>Eukaryota</taxon>
        <taxon>Fungi</taxon>
        <taxon>Dikarya</taxon>
        <taxon>Ascomycota</taxon>
        <taxon>Pezizomycotina</taxon>
        <taxon>Eurotiomycetes</taxon>
        <taxon>Eurotiomycetidae</taxon>
        <taxon>Eurotiales</taxon>
        <taxon>Trichocomaceae</taxon>
        <taxon>Talaromyces</taxon>
        <taxon>Talaromyces sect. Talaromyces</taxon>
    </lineage>
</organism>
<feature type="region of interest" description="Disordered" evidence="1">
    <location>
        <begin position="170"/>
        <end position="286"/>
    </location>
</feature>
<reference evidence="3" key="1">
    <citation type="journal article" date="2015" name="Genome Announc.">
        <title>Draft genome sequence of Talaromyces cellulolyticus strain Y-94, a source of lignocellulosic biomass-degrading enzymes.</title>
        <authorList>
            <person name="Fujii T."/>
            <person name="Koike H."/>
            <person name="Sawayama S."/>
            <person name="Yano S."/>
            <person name="Inoue H."/>
        </authorList>
    </citation>
    <scope>NUCLEOTIDE SEQUENCE [LARGE SCALE GENOMIC DNA]</scope>
    <source>
        <strain evidence="3">Y-94</strain>
    </source>
</reference>
<dbReference type="EMBL" id="DF933839">
    <property type="protein sequence ID" value="GAM42112.1"/>
    <property type="molecule type" value="Genomic_DNA"/>
</dbReference>
<protein>
    <submittedName>
        <fullName evidence="2">Uncharacterized protein</fullName>
    </submittedName>
</protein>
<accession>A0A0B8N1N3</accession>
<dbReference type="AlphaFoldDB" id="A0A0B8N1N3"/>
<evidence type="ECO:0000313" key="3">
    <source>
        <dbReference type="Proteomes" id="UP000053095"/>
    </source>
</evidence>
<keyword evidence="3" id="KW-1185">Reference proteome</keyword>
<feature type="compositionally biased region" description="Polar residues" evidence="1">
    <location>
        <begin position="248"/>
        <end position="279"/>
    </location>
</feature>
<feature type="compositionally biased region" description="Polar residues" evidence="1">
    <location>
        <begin position="173"/>
        <end position="192"/>
    </location>
</feature>
<proteinExistence type="predicted"/>
<evidence type="ECO:0000256" key="1">
    <source>
        <dbReference type="SAM" id="MobiDB-lite"/>
    </source>
</evidence>